<organism evidence="4 5">
    <name type="scientific">Fraserbacteria sp. (strain RBG_16_55_9)</name>
    <dbReference type="NCBI Taxonomy" id="1817864"/>
    <lineage>
        <taxon>Bacteria</taxon>
        <taxon>Candidatus Fraseribacteriota</taxon>
    </lineage>
</organism>
<dbReference type="InterPro" id="IPR011854">
    <property type="entry name" value="HypE"/>
</dbReference>
<dbReference type="NCBIfam" id="TIGR02124">
    <property type="entry name" value="hypE"/>
    <property type="match status" value="1"/>
</dbReference>
<reference evidence="4 5" key="1">
    <citation type="journal article" date="2016" name="Nat. Commun.">
        <title>Thousands of microbial genomes shed light on interconnected biogeochemical processes in an aquifer system.</title>
        <authorList>
            <person name="Anantharaman K."/>
            <person name="Brown C.T."/>
            <person name="Hug L.A."/>
            <person name="Sharon I."/>
            <person name="Castelle C.J."/>
            <person name="Probst A.J."/>
            <person name="Thomas B.C."/>
            <person name="Singh A."/>
            <person name="Wilkins M.J."/>
            <person name="Karaoz U."/>
            <person name="Brodie E.L."/>
            <person name="Williams K.H."/>
            <person name="Hubbard S.S."/>
            <person name="Banfield J.F."/>
        </authorList>
    </citation>
    <scope>NUCLEOTIDE SEQUENCE [LARGE SCALE GENOMIC DNA]</scope>
    <source>
        <strain evidence="5">RBG_16_55_9</strain>
    </source>
</reference>
<evidence type="ECO:0000313" key="4">
    <source>
        <dbReference type="EMBL" id="OGF55340.1"/>
    </source>
</evidence>
<dbReference type="AlphaFoldDB" id="A0A1F5UW22"/>
<dbReference type="InterPro" id="IPR016188">
    <property type="entry name" value="PurM-like_N"/>
</dbReference>
<dbReference type="STRING" id="1817864.A2Z21_03545"/>
<sequence length="351" mass="37388">MTDTRDFMLSCPIPISEHPHVLLAHGGGGKLMQQLIEKLIGPAFKNPYLDERHDGAVIKLNGAKLAFTTDSYVVHPLFFPGGDIGELAVNGTVNDLAMCGARPLFLSVALILEEGLPMETLWRVVRSMQQAAAQAGVQLVTGDTKVVDKGKGDGIFINTAGIGGIEHDAAISPRSVKPGDLILLNGDVGRHGIAIMAVREGLSFESEIESDCAPLAHLVLRLLDEGIEVHCLRDLTRGGLSSALNEIAQTASVGVAIDERRIPVRQDVQGACEILGLDPLYVANEGRFIAFVAPSDGERALQIMQSDPLGQDACLIGEVLGEPEGVVMLKSQIGANRILDMLSGEQLPRIC</sequence>
<proteinExistence type="inferred from homology"/>
<feature type="domain" description="PurM-like C-terminal" evidence="3">
    <location>
        <begin position="177"/>
        <end position="329"/>
    </location>
</feature>
<evidence type="ECO:0000259" key="2">
    <source>
        <dbReference type="Pfam" id="PF00586"/>
    </source>
</evidence>
<dbReference type="InterPro" id="IPR010918">
    <property type="entry name" value="PurM-like_C_dom"/>
</dbReference>
<dbReference type="EMBL" id="MFGX01000058">
    <property type="protein sequence ID" value="OGF55340.1"/>
    <property type="molecule type" value="Genomic_DNA"/>
</dbReference>
<dbReference type="SUPFAM" id="SSF56042">
    <property type="entry name" value="PurM C-terminal domain-like"/>
    <property type="match status" value="1"/>
</dbReference>
<evidence type="ECO:0000313" key="5">
    <source>
        <dbReference type="Proteomes" id="UP000179157"/>
    </source>
</evidence>
<dbReference type="InterPro" id="IPR036676">
    <property type="entry name" value="PurM-like_C_sf"/>
</dbReference>
<name>A0A1F5UW22_FRAXR</name>
<dbReference type="Pfam" id="PF00586">
    <property type="entry name" value="AIRS"/>
    <property type="match status" value="1"/>
</dbReference>
<dbReference type="InterPro" id="IPR036921">
    <property type="entry name" value="PurM-like_N_sf"/>
</dbReference>
<dbReference type="Pfam" id="PF02769">
    <property type="entry name" value="AIRS_C"/>
    <property type="match status" value="1"/>
</dbReference>
<dbReference type="PIRSF" id="PIRSF005644">
    <property type="entry name" value="Hdrgns_mtr_HypE"/>
    <property type="match status" value="1"/>
</dbReference>
<dbReference type="Gene3D" id="3.90.650.10">
    <property type="entry name" value="PurM-like C-terminal domain"/>
    <property type="match status" value="1"/>
</dbReference>
<dbReference type="GO" id="GO:0051604">
    <property type="term" value="P:protein maturation"/>
    <property type="evidence" value="ECO:0007669"/>
    <property type="project" value="TreeGrafter"/>
</dbReference>
<dbReference type="Proteomes" id="UP000179157">
    <property type="component" value="Unassembled WGS sequence"/>
</dbReference>
<dbReference type="Gene3D" id="3.30.1330.10">
    <property type="entry name" value="PurM-like, N-terminal domain"/>
    <property type="match status" value="1"/>
</dbReference>
<evidence type="ECO:0000259" key="3">
    <source>
        <dbReference type="Pfam" id="PF02769"/>
    </source>
</evidence>
<gene>
    <name evidence="4" type="ORF">A2Z21_03545</name>
</gene>
<comment type="caution">
    <text evidence="4">The sequence shown here is derived from an EMBL/GenBank/DDBJ whole genome shotgun (WGS) entry which is preliminary data.</text>
</comment>
<evidence type="ECO:0000256" key="1">
    <source>
        <dbReference type="ARBA" id="ARBA00006243"/>
    </source>
</evidence>
<dbReference type="PANTHER" id="PTHR30303">
    <property type="entry name" value="HYDROGENASE ISOENZYMES FORMATION PROTEIN HYPE"/>
    <property type="match status" value="1"/>
</dbReference>
<accession>A0A1F5UW22</accession>
<comment type="similarity">
    <text evidence="1">Belongs to the HypE family.</text>
</comment>
<dbReference type="CDD" id="cd02197">
    <property type="entry name" value="HypE"/>
    <property type="match status" value="1"/>
</dbReference>
<dbReference type="PANTHER" id="PTHR30303:SF0">
    <property type="entry name" value="CARBAMOYL DEHYDRATASE HYPE"/>
    <property type="match status" value="1"/>
</dbReference>
<dbReference type="SUPFAM" id="SSF55326">
    <property type="entry name" value="PurM N-terminal domain-like"/>
    <property type="match status" value="1"/>
</dbReference>
<feature type="domain" description="PurM-like N-terminal" evidence="2">
    <location>
        <begin position="53"/>
        <end position="163"/>
    </location>
</feature>
<protein>
    <submittedName>
        <fullName evidence="4">Hydrogenase expression/formation protein HypE</fullName>
    </submittedName>
</protein>